<evidence type="ECO:0000313" key="2">
    <source>
        <dbReference type="EMBL" id="RNL86095.1"/>
    </source>
</evidence>
<organism evidence="2 3">
    <name type="scientific">Halostreptopolyspora alba</name>
    <dbReference type="NCBI Taxonomy" id="2487137"/>
    <lineage>
        <taxon>Bacteria</taxon>
        <taxon>Bacillati</taxon>
        <taxon>Actinomycetota</taxon>
        <taxon>Actinomycetes</taxon>
        <taxon>Streptosporangiales</taxon>
        <taxon>Nocardiopsidaceae</taxon>
        <taxon>Halostreptopolyspora</taxon>
    </lineage>
</organism>
<feature type="signal peptide" evidence="1">
    <location>
        <begin position="1"/>
        <end position="23"/>
    </location>
</feature>
<evidence type="ECO:0000313" key="3">
    <source>
        <dbReference type="Proteomes" id="UP000269198"/>
    </source>
</evidence>
<gene>
    <name evidence="2" type="ORF">EFW17_06065</name>
</gene>
<dbReference type="OrthoDB" id="5348911at2"/>
<comment type="caution">
    <text evidence="2">The sequence shown here is derived from an EMBL/GenBank/DDBJ whole genome shotgun (WGS) entry which is preliminary data.</text>
</comment>
<dbReference type="EMBL" id="RJMB01000004">
    <property type="protein sequence ID" value="RNL86095.1"/>
    <property type="molecule type" value="Genomic_DNA"/>
</dbReference>
<protein>
    <recommendedName>
        <fullName evidence="4">SsuA/THI5-like domain-containing protein</fullName>
    </recommendedName>
</protein>
<proteinExistence type="predicted"/>
<keyword evidence="1" id="KW-0732">Signal</keyword>
<accession>A0A3N0EE22</accession>
<dbReference type="SUPFAM" id="SSF53850">
    <property type="entry name" value="Periplasmic binding protein-like II"/>
    <property type="match status" value="1"/>
</dbReference>
<dbReference type="PROSITE" id="PS51257">
    <property type="entry name" value="PROKAR_LIPOPROTEIN"/>
    <property type="match status" value="1"/>
</dbReference>
<reference evidence="2 3" key="1">
    <citation type="submission" date="2018-11" db="EMBL/GenBank/DDBJ databases">
        <title>The genome draft of YIM 96095.</title>
        <authorList>
            <person name="Tang S.-K."/>
            <person name="Chunyu W.-X."/>
            <person name="Feng Y.-Z."/>
        </authorList>
    </citation>
    <scope>NUCLEOTIDE SEQUENCE [LARGE SCALE GENOMIC DNA]</scope>
    <source>
        <strain evidence="2 3">YIM 96095</strain>
    </source>
</reference>
<feature type="chain" id="PRO_5039276619" description="SsuA/THI5-like domain-containing protein" evidence="1">
    <location>
        <begin position="24"/>
        <end position="137"/>
    </location>
</feature>
<name>A0A3N0EE22_9ACTN</name>
<sequence length="137" mass="14581">MRRQRFFPIAGALSLLAASGCGAGGEDDSAMDEISVGVIAIVDVAPIYLGEQQGFFEDRGIELNFEVGSGGAAAIPGVASGDLDFAFGTEMEPELASEIRLPSWPAEVNRESVATMADLMHRDGLLDEVPDLDEMYR</sequence>
<dbReference type="RefSeq" id="WP_123200289.1">
    <property type="nucleotide sequence ID" value="NZ_RJMB01000004.1"/>
</dbReference>
<evidence type="ECO:0008006" key="4">
    <source>
        <dbReference type="Google" id="ProtNLM"/>
    </source>
</evidence>
<evidence type="ECO:0000256" key="1">
    <source>
        <dbReference type="SAM" id="SignalP"/>
    </source>
</evidence>
<keyword evidence="3" id="KW-1185">Reference proteome</keyword>
<dbReference type="Pfam" id="PF13379">
    <property type="entry name" value="NMT1_2"/>
    <property type="match status" value="1"/>
</dbReference>
<dbReference type="Gene3D" id="3.40.190.10">
    <property type="entry name" value="Periplasmic binding protein-like II"/>
    <property type="match status" value="1"/>
</dbReference>
<dbReference type="AlphaFoldDB" id="A0A3N0EE22"/>
<dbReference type="Proteomes" id="UP000269198">
    <property type="component" value="Unassembled WGS sequence"/>
</dbReference>